<dbReference type="EMBL" id="CP019689">
    <property type="protein sequence ID" value="ARS06261.1"/>
    <property type="molecule type" value="Genomic_DNA"/>
</dbReference>
<dbReference type="GO" id="GO:0004803">
    <property type="term" value="F:transposase activity"/>
    <property type="evidence" value="ECO:0007669"/>
    <property type="project" value="InterPro"/>
</dbReference>
<evidence type="ECO:0000313" key="13">
    <source>
        <dbReference type="Proteomes" id="UP000194501"/>
    </source>
</evidence>
<evidence type="ECO:0000313" key="11">
    <source>
        <dbReference type="Proteomes" id="UP000187717"/>
    </source>
</evidence>
<dbReference type="InterPro" id="IPR003346">
    <property type="entry name" value="Transposase_20"/>
</dbReference>
<dbReference type="Pfam" id="PF02371">
    <property type="entry name" value="Transposase_20"/>
    <property type="match status" value="1"/>
</dbReference>
<evidence type="ECO:0000259" key="3">
    <source>
        <dbReference type="Pfam" id="PF02371"/>
    </source>
</evidence>
<dbReference type="GO" id="GO:0006313">
    <property type="term" value="P:DNA transposition"/>
    <property type="evidence" value="ECO:0007669"/>
    <property type="project" value="InterPro"/>
</dbReference>
<dbReference type="OMA" id="WHRENQT"/>
<dbReference type="PANTHER" id="PTHR33055">
    <property type="entry name" value="TRANSPOSASE FOR INSERTION SEQUENCE ELEMENT IS1111A"/>
    <property type="match status" value="1"/>
</dbReference>
<dbReference type="InterPro" id="IPR047650">
    <property type="entry name" value="Transpos_IS110"/>
</dbReference>
<dbReference type="EMBL" id="FTXV01000222">
    <property type="protein sequence ID" value="SJE59466.1"/>
    <property type="molecule type" value="Genomic_DNA"/>
</dbReference>
<dbReference type="AlphaFoldDB" id="A0A0I0K8R6"/>
<accession>A0A0I0K8R6</accession>
<dbReference type="Proteomes" id="UP000251393">
    <property type="component" value="Unassembled WGS sequence"/>
</dbReference>
<reference evidence="11 12" key="1">
    <citation type="submission" date="2017-01" db="EMBL/GenBank/DDBJ databases">
        <authorList>
            <consortium name="Pathogen Informatics"/>
        </authorList>
    </citation>
    <scope>NUCLEOTIDE SEQUENCE [LARGE SCALE GENOMIC DNA]</scope>
    <source>
        <strain evidence="6 10">20003593_1361393</strain>
        <strain evidence="7 11">3626STDY6095480</strain>
        <strain evidence="12">sh1405</strain>
        <strain evidence="8">Sh1405</strain>
    </source>
</reference>
<evidence type="ECO:0000256" key="1">
    <source>
        <dbReference type="SAM" id="Coils"/>
    </source>
</evidence>
<dbReference type="EMBL" id="CP019689">
    <property type="protein sequence ID" value="ARS05230.1"/>
    <property type="molecule type" value="Genomic_DNA"/>
</dbReference>
<dbReference type="Proteomes" id="UP000187717">
    <property type="component" value="Unassembled WGS sequence"/>
</dbReference>
<gene>
    <name evidence="4" type="ORF">BZ172_07305</name>
    <name evidence="5" type="ORF">BZ172_13500</name>
    <name evidence="6" type="ORF">ERS008175_01681</name>
    <name evidence="8" type="ORF">SAMEA1569760_04618</name>
    <name evidence="7" type="ORF">SAMEA3356023_04493</name>
    <name evidence="9" type="ORF">SAMEA3710766_03564</name>
</gene>
<evidence type="ECO:0000313" key="7">
    <source>
        <dbReference type="EMBL" id="SJE59466.1"/>
    </source>
</evidence>
<keyword evidence="1" id="KW-0175">Coiled coil</keyword>
<feature type="domain" description="Transposase IS116/IS110/IS902 C-terminal" evidence="3">
    <location>
        <begin position="210"/>
        <end position="285"/>
    </location>
</feature>
<dbReference type="Proteomes" id="UP000188006">
    <property type="component" value="Unassembled WGS sequence"/>
</dbReference>
<organism evidence="9 14">
    <name type="scientific">Shigella sonnei</name>
    <dbReference type="NCBI Taxonomy" id="624"/>
    <lineage>
        <taxon>Bacteria</taxon>
        <taxon>Pseudomonadati</taxon>
        <taxon>Pseudomonadota</taxon>
        <taxon>Gammaproteobacteria</taxon>
        <taxon>Enterobacterales</taxon>
        <taxon>Enterobacteriaceae</taxon>
        <taxon>Shigella</taxon>
    </lineage>
</organism>
<name>A0A0I0K8R6_SHISO</name>
<reference evidence="9 14" key="3">
    <citation type="submission" date="2018-06" db="EMBL/GenBank/DDBJ databases">
        <authorList>
            <consortium name="Pathogen Informatics"/>
            <person name="Doyle S."/>
        </authorList>
    </citation>
    <scope>NUCLEOTIDE SEQUENCE [LARGE SCALE GENOMIC DNA]</scope>
    <source>
        <strain evidence="9 14">4028STDY6275292</strain>
    </source>
</reference>
<feature type="coiled-coil region" evidence="1">
    <location>
        <begin position="179"/>
        <end position="206"/>
    </location>
</feature>
<dbReference type="GeneID" id="93779020"/>
<dbReference type="Proteomes" id="UP000194501">
    <property type="component" value="Chromosome"/>
</dbReference>
<dbReference type="EMBL" id="UDYI01000117">
    <property type="protein sequence ID" value="SRR24971.1"/>
    <property type="molecule type" value="Genomic_DNA"/>
</dbReference>
<evidence type="ECO:0000259" key="2">
    <source>
        <dbReference type="Pfam" id="PF01548"/>
    </source>
</evidence>
<evidence type="ECO:0000313" key="14">
    <source>
        <dbReference type="Proteomes" id="UP000251393"/>
    </source>
</evidence>
<evidence type="ECO:0000313" key="5">
    <source>
        <dbReference type="EMBL" id="ARS06261.1"/>
    </source>
</evidence>
<evidence type="ECO:0000313" key="9">
    <source>
        <dbReference type="EMBL" id="SRR24971.1"/>
    </source>
</evidence>
<feature type="domain" description="Transposase IS110-like N-terminal" evidence="2">
    <location>
        <begin position="6"/>
        <end position="144"/>
    </location>
</feature>
<dbReference type="NCBIfam" id="NF033542">
    <property type="entry name" value="transpos_IS110"/>
    <property type="match status" value="1"/>
</dbReference>
<evidence type="ECO:0000313" key="6">
    <source>
        <dbReference type="EMBL" id="CSR47421.1"/>
    </source>
</evidence>
<evidence type="ECO:0000313" key="4">
    <source>
        <dbReference type="EMBL" id="ARS05230.1"/>
    </source>
</evidence>
<sequence>MKYTPVGVDIAKHVIQIHFINEHTGEVVDKQLRRQDFLTFFGNREPCLIGMEACGGSQHWARELTKLGHKVRLLQARFVKAFVMGNKNDVMDARAIWMAVQQPGKEIAVKTEEQQSVLVLHRTRMQLVKFRTAQINALHGTLLEFGETIHKGRAAMEREFPEALERMKERLPPYLIMVLENQYNRLNELDSLIEDIEKQLTSVARQNETCKRLLDIPGVGPLIATAAVATMGEASAFKSGREFAAYVGLVPKQTGSGGKVRLLGISKRGDTYLRTLFIHGARAVALVAKEPGPWITELKKRRPASVAIVAMANKLARTVWAITAHDRKYDRNHVSIRPY</sequence>
<dbReference type="PANTHER" id="PTHR33055:SF3">
    <property type="entry name" value="PUTATIVE TRANSPOSASE FOR IS117-RELATED"/>
    <property type="match status" value="1"/>
</dbReference>
<dbReference type="GO" id="GO:0003677">
    <property type="term" value="F:DNA binding"/>
    <property type="evidence" value="ECO:0007669"/>
    <property type="project" value="InterPro"/>
</dbReference>
<dbReference type="EMBL" id="CXEC01000034">
    <property type="protein sequence ID" value="CSR47421.1"/>
    <property type="molecule type" value="Genomic_DNA"/>
</dbReference>
<protein>
    <submittedName>
        <fullName evidence="4">IS110 family transposase</fullName>
    </submittedName>
    <submittedName>
        <fullName evidence="9">Transposase, IS1111 family</fullName>
    </submittedName>
</protein>
<dbReference type="Pfam" id="PF01548">
    <property type="entry name" value="DEDD_Tnp_IS110"/>
    <property type="match status" value="1"/>
</dbReference>
<dbReference type="EMBL" id="FUBI01000303">
    <property type="protein sequence ID" value="SJH70661.1"/>
    <property type="molecule type" value="Genomic_DNA"/>
</dbReference>
<dbReference type="RefSeq" id="WP_000878026.1">
    <property type="nucleotide sequence ID" value="NZ_CATNNM010000275.1"/>
</dbReference>
<reference evidence="4 13" key="2">
    <citation type="submission" date="2017-02" db="EMBL/GenBank/DDBJ databases">
        <authorList>
            <person name="Svab D."/>
            <person name="Balint B."/>
            <person name="Maroti G."/>
            <person name="Vasarhelyi B."/>
            <person name="Horvath B."/>
            <person name="Toth I."/>
        </authorList>
    </citation>
    <scope>NUCLEOTIDE SEQUENCE [LARGE SCALE GENOMIC DNA]</scope>
    <source>
        <strain evidence="4">75/02</strain>
    </source>
</reference>
<evidence type="ECO:0000313" key="12">
    <source>
        <dbReference type="Proteomes" id="UP000188006"/>
    </source>
</evidence>
<dbReference type="Proteomes" id="UP000040926">
    <property type="component" value="Unassembled WGS sequence"/>
</dbReference>
<evidence type="ECO:0000313" key="10">
    <source>
        <dbReference type="Proteomes" id="UP000040926"/>
    </source>
</evidence>
<proteinExistence type="predicted"/>
<dbReference type="STRING" id="216599.GCA_000283715_03545"/>
<evidence type="ECO:0000313" key="8">
    <source>
        <dbReference type="EMBL" id="SJH70661.1"/>
    </source>
</evidence>
<dbReference type="InterPro" id="IPR002525">
    <property type="entry name" value="Transp_IS110-like_N"/>
</dbReference>